<dbReference type="InterPro" id="IPR029044">
    <property type="entry name" value="Nucleotide-diphossugar_trans"/>
</dbReference>
<reference evidence="4 5" key="1">
    <citation type="submission" date="2018-10" db="EMBL/GenBank/DDBJ databases">
        <title>Marmoricola sp. 4Q3S-7 whole genome shotgun sequence.</title>
        <authorList>
            <person name="Li F."/>
        </authorList>
    </citation>
    <scope>NUCLEOTIDE SEQUENCE [LARGE SCALE GENOMIC DNA]</scope>
    <source>
        <strain evidence="4 5">4Q3S-7</strain>
    </source>
</reference>
<gene>
    <name evidence="4" type="ORF">D9V37_19120</name>
</gene>
<keyword evidence="2" id="KW-1133">Transmembrane helix</keyword>
<feature type="transmembrane region" description="Helical" evidence="2">
    <location>
        <begin position="50"/>
        <end position="66"/>
    </location>
</feature>
<feature type="transmembrane region" description="Helical" evidence="2">
    <location>
        <begin position="73"/>
        <end position="91"/>
    </location>
</feature>
<evidence type="ECO:0000313" key="5">
    <source>
        <dbReference type="Proteomes" id="UP000281708"/>
    </source>
</evidence>
<protein>
    <submittedName>
        <fullName evidence="4">Glycosyltransferase family 2 protein</fullName>
    </submittedName>
</protein>
<sequence length="381" mass="40562">MTQALAAVTAIGAVYLGLRLGVWRWLVVLSAVPSVLVLLVPALADREPTWEWAAVALAVLAAARVGRARQAAALHNLGGVLVLAGIAGAALDLPLAVLWWPVAGAFGLTALLRGRRGRATLRLQEDDVDRAALAEFDARYETPALAPVAIVIAAYAEEHGLPGVLPVLPREVCGLATSVVVVDDGSPDRTAEVAEDAGVHVVRCGTNRGQGAALRLGYRVAREHGASYVITTDADGQYDVADMPAVLQPILDDRADFVTGSRRLGHQPVQDRLRRLGVYVFAGIVSLLTGRWLTDTSFGLRAMRAEVTAAVTLNQPQYQSSELLIGTISHGFRVLEVPGTMHARSAGTTKKGRNLVYGRRYAGVVLGTWWREGCPRPVGES</sequence>
<keyword evidence="4" id="KW-0808">Transferase</keyword>
<feature type="transmembrane region" description="Helical" evidence="2">
    <location>
        <begin position="97"/>
        <end position="114"/>
    </location>
</feature>
<feature type="transmembrane region" description="Helical" evidence="2">
    <location>
        <begin position="25"/>
        <end position="44"/>
    </location>
</feature>
<dbReference type="InterPro" id="IPR050256">
    <property type="entry name" value="Glycosyltransferase_2"/>
</dbReference>
<dbReference type="CDD" id="cd04179">
    <property type="entry name" value="DPM_DPG-synthase_like"/>
    <property type="match status" value="1"/>
</dbReference>
<dbReference type="OrthoDB" id="9810303at2"/>
<dbReference type="InterPro" id="IPR001173">
    <property type="entry name" value="Glyco_trans_2-like"/>
</dbReference>
<keyword evidence="2" id="KW-0812">Transmembrane</keyword>
<evidence type="ECO:0000313" key="4">
    <source>
        <dbReference type="EMBL" id="RLV48183.1"/>
    </source>
</evidence>
<dbReference type="Gene3D" id="3.90.550.10">
    <property type="entry name" value="Spore Coat Polysaccharide Biosynthesis Protein SpsA, Chain A"/>
    <property type="match status" value="1"/>
</dbReference>
<evidence type="ECO:0000256" key="1">
    <source>
        <dbReference type="ARBA" id="ARBA00006739"/>
    </source>
</evidence>
<dbReference type="Pfam" id="PF00535">
    <property type="entry name" value="Glycos_transf_2"/>
    <property type="match status" value="1"/>
</dbReference>
<dbReference type="EMBL" id="RDBE01000010">
    <property type="protein sequence ID" value="RLV48183.1"/>
    <property type="molecule type" value="Genomic_DNA"/>
</dbReference>
<dbReference type="Proteomes" id="UP000281708">
    <property type="component" value="Unassembled WGS sequence"/>
</dbReference>
<comment type="similarity">
    <text evidence="1">Belongs to the glycosyltransferase 2 family.</text>
</comment>
<evidence type="ECO:0000259" key="3">
    <source>
        <dbReference type="Pfam" id="PF00535"/>
    </source>
</evidence>
<keyword evidence="5" id="KW-1185">Reference proteome</keyword>
<keyword evidence="2" id="KW-0472">Membrane</keyword>
<feature type="transmembrane region" description="Helical" evidence="2">
    <location>
        <begin position="276"/>
        <end position="294"/>
    </location>
</feature>
<organism evidence="4 5">
    <name type="scientific">Nocardioides mangrovicus</name>
    <dbReference type="NCBI Taxonomy" id="2478913"/>
    <lineage>
        <taxon>Bacteria</taxon>
        <taxon>Bacillati</taxon>
        <taxon>Actinomycetota</taxon>
        <taxon>Actinomycetes</taxon>
        <taxon>Propionibacteriales</taxon>
        <taxon>Nocardioidaceae</taxon>
        <taxon>Nocardioides</taxon>
    </lineage>
</organism>
<dbReference type="PANTHER" id="PTHR48090:SF7">
    <property type="entry name" value="RFBJ PROTEIN"/>
    <property type="match status" value="1"/>
</dbReference>
<dbReference type="RefSeq" id="WP_121807688.1">
    <property type="nucleotide sequence ID" value="NZ_RDBE01000010.1"/>
</dbReference>
<evidence type="ECO:0000256" key="2">
    <source>
        <dbReference type="SAM" id="Phobius"/>
    </source>
</evidence>
<proteinExistence type="inferred from homology"/>
<dbReference type="PANTHER" id="PTHR48090">
    <property type="entry name" value="UNDECAPRENYL-PHOSPHATE 4-DEOXY-4-FORMAMIDO-L-ARABINOSE TRANSFERASE-RELATED"/>
    <property type="match status" value="1"/>
</dbReference>
<name>A0A3L8P050_9ACTN</name>
<dbReference type="GO" id="GO:0016740">
    <property type="term" value="F:transferase activity"/>
    <property type="evidence" value="ECO:0007669"/>
    <property type="project" value="UniProtKB-KW"/>
</dbReference>
<dbReference type="SUPFAM" id="SSF53448">
    <property type="entry name" value="Nucleotide-diphospho-sugar transferases"/>
    <property type="match status" value="1"/>
</dbReference>
<accession>A0A3L8P050</accession>
<comment type="caution">
    <text evidence="4">The sequence shown here is derived from an EMBL/GenBank/DDBJ whole genome shotgun (WGS) entry which is preliminary data.</text>
</comment>
<feature type="domain" description="Glycosyltransferase 2-like" evidence="3">
    <location>
        <begin position="150"/>
        <end position="305"/>
    </location>
</feature>
<dbReference type="AlphaFoldDB" id="A0A3L8P050"/>